<evidence type="ECO:0000256" key="1">
    <source>
        <dbReference type="ARBA" id="ARBA00008645"/>
    </source>
</evidence>
<dbReference type="InterPro" id="IPR050261">
    <property type="entry name" value="FrsA_esterase"/>
</dbReference>
<dbReference type="AlphaFoldDB" id="V6JGP9"/>
<dbReference type="InterPro" id="IPR029058">
    <property type="entry name" value="AB_hydrolase_fold"/>
</dbReference>
<evidence type="ECO:0000313" key="5">
    <source>
        <dbReference type="Proteomes" id="UP000017984"/>
    </source>
</evidence>
<sequence length="221" mass="23044">MAMKSETVVVPADGAALPGDLVVPESAGAVVLFAHGSGSSRHSPRNQAVAAALREAALGTLLIDLLTEEEERRDVVTAEHRFDVALLGRRLVAAMEWLGDRPGTSELPVILFGASTGAAAALRAAAERPDRVLAVVSRGGRPDLAGDALPAVRAPVLLVVGGSDTEVLRLNEEAARQLQTPNTLRVIPGATHLFEEPGALEQVAETVREWCVECLGAASAE</sequence>
<dbReference type="Pfam" id="PF01738">
    <property type="entry name" value="DLH"/>
    <property type="match status" value="1"/>
</dbReference>
<dbReference type="PANTHER" id="PTHR22946">
    <property type="entry name" value="DIENELACTONE HYDROLASE DOMAIN-CONTAINING PROTEIN-RELATED"/>
    <property type="match status" value="1"/>
</dbReference>
<accession>V6JGP9</accession>
<dbReference type="EMBL" id="AWQX01000385">
    <property type="protein sequence ID" value="EST19030.1"/>
    <property type="molecule type" value="Genomic_DNA"/>
</dbReference>
<dbReference type="InterPro" id="IPR002925">
    <property type="entry name" value="Dienelactn_hydro"/>
</dbReference>
<keyword evidence="5" id="KW-1185">Reference proteome</keyword>
<dbReference type="SUPFAM" id="SSF53474">
    <property type="entry name" value="alpha/beta-Hydrolases"/>
    <property type="match status" value="1"/>
</dbReference>
<dbReference type="STRING" id="1352936.M878_42965"/>
<evidence type="ECO:0000256" key="2">
    <source>
        <dbReference type="ARBA" id="ARBA00022801"/>
    </source>
</evidence>
<protein>
    <recommendedName>
        <fullName evidence="3">Dienelactone hydrolase domain-containing protein</fullName>
    </recommendedName>
</protein>
<dbReference type="Proteomes" id="UP000017984">
    <property type="component" value="Chromosome"/>
</dbReference>
<dbReference type="HOGENOM" id="CLU_082991_0_0_11"/>
<dbReference type="GO" id="GO:0052689">
    <property type="term" value="F:carboxylic ester hydrolase activity"/>
    <property type="evidence" value="ECO:0007669"/>
    <property type="project" value="UniProtKB-ARBA"/>
</dbReference>
<comment type="caution">
    <text evidence="4">The sequence shown here is derived from an EMBL/GenBank/DDBJ whole genome shotgun (WGS) entry which is preliminary data.</text>
</comment>
<proteinExistence type="inferred from homology"/>
<evidence type="ECO:0000313" key="4">
    <source>
        <dbReference type="EMBL" id="EST19030.1"/>
    </source>
</evidence>
<keyword evidence="2" id="KW-0378">Hydrolase</keyword>
<evidence type="ECO:0000259" key="3">
    <source>
        <dbReference type="Pfam" id="PF01738"/>
    </source>
</evidence>
<dbReference type="PANTHER" id="PTHR22946:SF9">
    <property type="entry name" value="POLYKETIDE TRANSFERASE AF380"/>
    <property type="match status" value="1"/>
</dbReference>
<dbReference type="PATRIC" id="fig|1352936.5.peg.8896"/>
<name>V6JGP9_STRRC</name>
<gene>
    <name evidence="4" type="ORF">M878_42965</name>
</gene>
<feature type="domain" description="Dienelactone hydrolase" evidence="3">
    <location>
        <begin position="68"/>
        <end position="200"/>
    </location>
</feature>
<dbReference type="Gene3D" id="3.40.50.1820">
    <property type="entry name" value="alpha/beta hydrolase"/>
    <property type="match status" value="1"/>
</dbReference>
<reference evidence="4 5" key="1">
    <citation type="journal article" date="2014" name="Genome Announc.">
        <title>Draft Genome Sequence of Streptomyces roseochromogenes subsp. oscitans DS 12.976, Producer of the Aminocoumarin Antibiotic Clorobiocin.</title>
        <authorList>
            <person name="Ruckert C."/>
            <person name="Kalinowski J."/>
            <person name="Heide L."/>
            <person name="Apel A.K."/>
        </authorList>
    </citation>
    <scope>NUCLEOTIDE SEQUENCE [LARGE SCALE GENOMIC DNA]</scope>
    <source>
        <strain evidence="4 5">DS 12.976</strain>
    </source>
</reference>
<comment type="similarity">
    <text evidence="1">Belongs to the AB hydrolase superfamily.</text>
</comment>
<organism evidence="4 5">
    <name type="scientific">Streptomyces roseochromogenus subsp. oscitans DS 12.976</name>
    <dbReference type="NCBI Taxonomy" id="1352936"/>
    <lineage>
        <taxon>Bacteria</taxon>
        <taxon>Bacillati</taxon>
        <taxon>Actinomycetota</taxon>
        <taxon>Actinomycetes</taxon>
        <taxon>Kitasatosporales</taxon>
        <taxon>Streptomycetaceae</taxon>
        <taxon>Streptomyces</taxon>
    </lineage>
</organism>